<accession>A0ABS9U7R5</accession>
<protein>
    <submittedName>
        <fullName evidence="4">Dihydrodipicolinate synthase family protein</fullName>
    </submittedName>
</protein>
<evidence type="ECO:0000313" key="4">
    <source>
        <dbReference type="EMBL" id="MCH6472547.1"/>
    </source>
</evidence>
<evidence type="ECO:0000256" key="2">
    <source>
        <dbReference type="ARBA" id="ARBA00023239"/>
    </source>
</evidence>
<dbReference type="CDD" id="cd00408">
    <property type="entry name" value="DHDPS-like"/>
    <property type="match status" value="1"/>
</dbReference>
<reference evidence="4 5" key="1">
    <citation type="submission" date="2022-03" db="EMBL/GenBank/DDBJ databases">
        <title>Sinomonas sp. isolated from a soil.</title>
        <authorList>
            <person name="Han J."/>
            <person name="Kim D.-U."/>
        </authorList>
    </citation>
    <scope>NUCLEOTIDE SEQUENCE [LARGE SCALE GENOMIC DNA]</scope>
    <source>
        <strain evidence="4 5">5-5</strain>
    </source>
</reference>
<dbReference type="PANTHER" id="PTHR12128:SF66">
    <property type="entry name" value="4-HYDROXY-2-OXOGLUTARATE ALDOLASE, MITOCHONDRIAL"/>
    <property type="match status" value="1"/>
</dbReference>
<evidence type="ECO:0000256" key="1">
    <source>
        <dbReference type="ARBA" id="ARBA00007592"/>
    </source>
</evidence>
<dbReference type="Gene3D" id="3.20.20.70">
    <property type="entry name" value="Aldolase class I"/>
    <property type="match status" value="1"/>
</dbReference>
<dbReference type="Pfam" id="PF00701">
    <property type="entry name" value="DHDPS"/>
    <property type="match status" value="1"/>
</dbReference>
<gene>
    <name evidence="4" type="ORF">L0M17_21740</name>
</gene>
<organism evidence="4 5">
    <name type="scientific">Sinomonas terrae</name>
    <dbReference type="NCBI Taxonomy" id="2908838"/>
    <lineage>
        <taxon>Bacteria</taxon>
        <taxon>Bacillati</taxon>
        <taxon>Actinomycetota</taxon>
        <taxon>Actinomycetes</taxon>
        <taxon>Micrococcales</taxon>
        <taxon>Micrococcaceae</taxon>
        <taxon>Sinomonas</taxon>
    </lineage>
</organism>
<dbReference type="EMBL" id="JAKZBV010000002">
    <property type="protein sequence ID" value="MCH6472547.1"/>
    <property type="molecule type" value="Genomic_DNA"/>
</dbReference>
<dbReference type="Proteomes" id="UP001202922">
    <property type="component" value="Unassembled WGS sequence"/>
</dbReference>
<keyword evidence="2 3" id="KW-0456">Lyase</keyword>
<comment type="similarity">
    <text evidence="1 3">Belongs to the DapA family.</text>
</comment>
<dbReference type="PIRSF" id="PIRSF001365">
    <property type="entry name" value="DHDPS"/>
    <property type="match status" value="1"/>
</dbReference>
<dbReference type="SMART" id="SM01130">
    <property type="entry name" value="DHDPS"/>
    <property type="match status" value="1"/>
</dbReference>
<dbReference type="InterPro" id="IPR013785">
    <property type="entry name" value="Aldolase_TIM"/>
</dbReference>
<dbReference type="RefSeq" id="WP_241056715.1">
    <property type="nucleotide sequence ID" value="NZ_JAKZBV010000002.1"/>
</dbReference>
<name>A0ABS9U7R5_9MICC</name>
<proteinExistence type="inferred from homology"/>
<dbReference type="PANTHER" id="PTHR12128">
    <property type="entry name" value="DIHYDRODIPICOLINATE SYNTHASE"/>
    <property type="match status" value="1"/>
</dbReference>
<evidence type="ECO:0000256" key="3">
    <source>
        <dbReference type="PIRNR" id="PIRNR001365"/>
    </source>
</evidence>
<sequence length="311" mass="33265">MVYTVLRGVYPVFQTPFAADESIDFSGLEREIDWIASQGPHGVVFGMVSESLRLQDSERRQIIRIASSAAAARGLPCVASVGGESTAIARSRIDDAISAGASALMATPPLHGKNSPGQLEEYFRVLLKHSSVPVIIQDASGYVGQSLTVEMQARLFEEFGPHVKFKPEAVPVRPTLDALLAATGGKAEIFEGMGGAALLETYPGGVSGSMPGAEVCWAVVAMWNALESGDIERARSINTPLSEMISMQDDLDSFVVCEKFLLVEQGVITSETARTPLGFSLDPEGRARLVRLLAELRETVGTLAPVETERA</sequence>
<evidence type="ECO:0000313" key="5">
    <source>
        <dbReference type="Proteomes" id="UP001202922"/>
    </source>
</evidence>
<comment type="caution">
    <text evidence="4">The sequence shown here is derived from an EMBL/GenBank/DDBJ whole genome shotgun (WGS) entry which is preliminary data.</text>
</comment>
<keyword evidence="5" id="KW-1185">Reference proteome</keyword>
<dbReference type="SUPFAM" id="SSF51569">
    <property type="entry name" value="Aldolase"/>
    <property type="match status" value="1"/>
</dbReference>
<dbReference type="InterPro" id="IPR002220">
    <property type="entry name" value="DapA-like"/>
</dbReference>